<evidence type="ECO:0000256" key="2">
    <source>
        <dbReference type="ARBA" id="ARBA00022679"/>
    </source>
</evidence>
<evidence type="ECO:0000259" key="6">
    <source>
        <dbReference type="PROSITE" id="PS51059"/>
    </source>
</evidence>
<keyword evidence="1 5" id="KW-0328">Glycosyltransferase</keyword>
<dbReference type="Pfam" id="PF00644">
    <property type="entry name" value="PARP"/>
    <property type="match status" value="1"/>
</dbReference>
<dbReference type="AlphaFoldDB" id="A0A9P1C729"/>
<evidence type="ECO:0000256" key="3">
    <source>
        <dbReference type="ARBA" id="ARBA00022695"/>
    </source>
</evidence>
<reference evidence="7" key="1">
    <citation type="submission" date="2022-10" db="EMBL/GenBank/DDBJ databases">
        <authorList>
            <person name="Chen Y."/>
            <person name="Dougan E. K."/>
            <person name="Chan C."/>
            <person name="Rhodes N."/>
            <person name="Thang M."/>
        </authorList>
    </citation>
    <scope>NUCLEOTIDE SEQUENCE</scope>
</reference>
<dbReference type="EMBL" id="CAMXCT030001027">
    <property type="protein sequence ID" value="CAL4773215.1"/>
    <property type="molecule type" value="Genomic_DNA"/>
</dbReference>
<keyword evidence="2 5" id="KW-0808">Transferase</keyword>
<comment type="caution">
    <text evidence="7">The sequence shown here is derived from an EMBL/GenBank/DDBJ whole genome shotgun (WGS) entry which is preliminary data.</text>
</comment>
<feature type="domain" description="PARP catalytic" evidence="6">
    <location>
        <begin position="358"/>
        <end position="610"/>
    </location>
</feature>
<dbReference type="GO" id="GO:0003950">
    <property type="term" value="F:NAD+ poly-ADP-ribosyltransferase activity"/>
    <property type="evidence" value="ECO:0007669"/>
    <property type="project" value="UniProtKB-UniRule"/>
</dbReference>
<evidence type="ECO:0000313" key="9">
    <source>
        <dbReference type="Proteomes" id="UP001152797"/>
    </source>
</evidence>
<dbReference type="InterPro" id="IPR041400">
    <property type="entry name" value="PARP16_N"/>
</dbReference>
<dbReference type="InterPro" id="IPR012317">
    <property type="entry name" value="Poly(ADP-ribose)pol_cat_dom"/>
</dbReference>
<sequence>MATRKQKILEDLEELQATCRNGTFPQLERTDFNDDTLIFEVQNVGEFTACLADPYPSGETEVYGPGDFEFRSAGTILDVILGVLEEVDDPESPSGVDASCASWIVSEMAPEASLDHDVRAAQKMLGDSAVMLTQLGIEYWRVRLLVKVQHQNLSTSVCSAWGLDPRLPLCVELRLPTSGYTFESVGRCVVQRITQEGFEDFALESQLVQILGDFCQLCRDGSWKNWSQDSVEVPETDSEENQLYYESKKKRLIVDAMNNKNSGFLVCLANYLQLRVPTMHEFCAICDKAFKQPPMMMRTVCAEELCTYQFGEFGSKITTAESVNHPSEILDLLVCMLTAAAEHLRRKDILDPFPLVQLPGQGTILHPQEKNFERLLPIVAELFKVRSMWGKTMGASWATQTSAMSPEAAALLKWTVSSNRSYLAPLEDSQRIEAFRTPFQYLLLSAPPEKEQRFQELKKQFGTSFAFHGSSAENWHSILRNGLKNASYTKLMTAGAAHGPGIYLATDSKISFHYTRSLKRAADQPAPLKRQRTGNRFVDNTGGLAMMAICEVISDQEKLKKPKNGIWVATTEELVCTRFFLVFETVPEENVKISALEQDLRTLAEKVRVF</sequence>
<dbReference type="EMBL" id="CAMXCT010001027">
    <property type="protein sequence ID" value="CAI3985903.1"/>
    <property type="molecule type" value="Genomic_DNA"/>
</dbReference>
<evidence type="ECO:0000256" key="4">
    <source>
        <dbReference type="ARBA" id="ARBA00023027"/>
    </source>
</evidence>
<dbReference type="GO" id="GO:0016779">
    <property type="term" value="F:nucleotidyltransferase activity"/>
    <property type="evidence" value="ECO:0007669"/>
    <property type="project" value="UniProtKB-KW"/>
</dbReference>
<dbReference type="EMBL" id="CAMXCT020001027">
    <property type="protein sequence ID" value="CAL1139278.1"/>
    <property type="molecule type" value="Genomic_DNA"/>
</dbReference>
<keyword evidence="9" id="KW-1185">Reference proteome</keyword>
<dbReference type="Proteomes" id="UP001152797">
    <property type="component" value="Unassembled WGS sequence"/>
</dbReference>
<evidence type="ECO:0000256" key="1">
    <source>
        <dbReference type="ARBA" id="ARBA00022676"/>
    </source>
</evidence>
<accession>A0A9P1C729</accession>
<protein>
    <recommendedName>
        <fullName evidence="5">Poly [ADP-ribose] polymerase</fullName>
        <shortName evidence="5">PARP</shortName>
        <ecNumber evidence="5">2.4.2.-</ecNumber>
    </recommendedName>
</protein>
<evidence type="ECO:0000256" key="5">
    <source>
        <dbReference type="RuleBase" id="RU362114"/>
    </source>
</evidence>
<dbReference type="EC" id="2.4.2.-" evidence="5"/>
<dbReference type="PROSITE" id="PS51059">
    <property type="entry name" value="PARP_CATALYTIC"/>
    <property type="match status" value="1"/>
</dbReference>
<keyword evidence="4 5" id="KW-0520">NAD</keyword>
<keyword evidence="3" id="KW-0548">Nucleotidyltransferase</keyword>
<name>A0A9P1C729_9DINO</name>
<dbReference type="PANTHER" id="PTHR21328">
    <property type="entry name" value="POLY ADP-RIBOSE POLYMERASE FAMILY, MEMBER PARP"/>
    <property type="match status" value="1"/>
</dbReference>
<dbReference type="InterPro" id="IPR051838">
    <property type="entry name" value="ARTD_PARP"/>
</dbReference>
<dbReference type="Gene3D" id="3.90.228.10">
    <property type="match status" value="1"/>
</dbReference>
<dbReference type="OrthoDB" id="109543at2759"/>
<proteinExistence type="predicted"/>
<organism evidence="7">
    <name type="scientific">Cladocopium goreaui</name>
    <dbReference type="NCBI Taxonomy" id="2562237"/>
    <lineage>
        <taxon>Eukaryota</taxon>
        <taxon>Sar</taxon>
        <taxon>Alveolata</taxon>
        <taxon>Dinophyceae</taxon>
        <taxon>Suessiales</taxon>
        <taxon>Symbiodiniaceae</taxon>
        <taxon>Cladocopium</taxon>
    </lineage>
</organism>
<reference evidence="8 9" key="2">
    <citation type="submission" date="2024-05" db="EMBL/GenBank/DDBJ databases">
        <authorList>
            <person name="Chen Y."/>
            <person name="Shah S."/>
            <person name="Dougan E. K."/>
            <person name="Thang M."/>
            <person name="Chan C."/>
        </authorList>
    </citation>
    <scope>NUCLEOTIDE SEQUENCE [LARGE SCALE GENOMIC DNA]</scope>
</reference>
<gene>
    <name evidence="7" type="ORF">C1SCF055_LOCUS13296</name>
</gene>
<dbReference type="SUPFAM" id="SSF56399">
    <property type="entry name" value="ADP-ribosylation"/>
    <property type="match status" value="1"/>
</dbReference>
<dbReference type="Pfam" id="PF18084">
    <property type="entry name" value="ARTD15_N"/>
    <property type="match status" value="1"/>
</dbReference>
<evidence type="ECO:0000313" key="8">
    <source>
        <dbReference type="EMBL" id="CAL4773215.1"/>
    </source>
</evidence>
<evidence type="ECO:0000313" key="7">
    <source>
        <dbReference type="EMBL" id="CAI3985903.1"/>
    </source>
</evidence>